<feature type="domain" description="Histidine kinase" evidence="7">
    <location>
        <begin position="383"/>
        <end position="603"/>
    </location>
</feature>
<dbReference type="Pfam" id="PF00072">
    <property type="entry name" value="Response_reg"/>
    <property type="match status" value="1"/>
</dbReference>
<dbReference type="GO" id="GO:0005886">
    <property type="term" value="C:plasma membrane"/>
    <property type="evidence" value="ECO:0007669"/>
    <property type="project" value="TreeGrafter"/>
</dbReference>
<gene>
    <name evidence="11" type="ORF">GTW09_03500</name>
</gene>
<evidence type="ECO:0000256" key="6">
    <source>
        <dbReference type="PROSITE-ProRule" id="PRU00169"/>
    </source>
</evidence>
<dbReference type="SMART" id="SM00387">
    <property type="entry name" value="HATPase_c"/>
    <property type="match status" value="1"/>
</dbReference>
<dbReference type="SUPFAM" id="SSF55785">
    <property type="entry name" value="PYP-like sensor domain (PAS domain)"/>
    <property type="match status" value="2"/>
</dbReference>
<keyword evidence="3 6" id="KW-0597">Phosphoprotein</keyword>
<dbReference type="PROSITE" id="PS50112">
    <property type="entry name" value="PAS"/>
    <property type="match status" value="1"/>
</dbReference>
<feature type="domain" description="Response regulatory" evidence="8">
    <location>
        <begin position="620"/>
        <end position="741"/>
    </location>
</feature>
<dbReference type="PANTHER" id="PTHR43047">
    <property type="entry name" value="TWO-COMPONENT HISTIDINE PROTEIN KINASE"/>
    <property type="match status" value="1"/>
</dbReference>
<evidence type="ECO:0000256" key="5">
    <source>
        <dbReference type="ARBA" id="ARBA00022777"/>
    </source>
</evidence>
<keyword evidence="12" id="KW-1185">Reference proteome</keyword>
<dbReference type="InterPro" id="IPR000700">
    <property type="entry name" value="PAS-assoc_C"/>
</dbReference>
<dbReference type="Gene3D" id="3.30.565.10">
    <property type="entry name" value="Histidine kinase-like ATPase, C-terminal domain"/>
    <property type="match status" value="1"/>
</dbReference>
<dbReference type="InterPro" id="IPR036097">
    <property type="entry name" value="HisK_dim/P_sf"/>
</dbReference>
<dbReference type="InterPro" id="IPR005467">
    <property type="entry name" value="His_kinase_dom"/>
</dbReference>
<dbReference type="Gene3D" id="1.10.287.130">
    <property type="match status" value="1"/>
</dbReference>
<dbReference type="SUPFAM" id="SSF52172">
    <property type="entry name" value="CheY-like"/>
    <property type="match status" value="1"/>
</dbReference>
<feature type="domain" description="PAS" evidence="9">
    <location>
        <begin position="115"/>
        <end position="160"/>
    </location>
</feature>
<dbReference type="Proteomes" id="UP000478837">
    <property type="component" value="Unassembled WGS sequence"/>
</dbReference>
<dbReference type="PROSITE" id="PS50110">
    <property type="entry name" value="RESPONSE_REGULATORY"/>
    <property type="match status" value="1"/>
</dbReference>
<dbReference type="InterPro" id="IPR003661">
    <property type="entry name" value="HisK_dim/P_dom"/>
</dbReference>
<evidence type="ECO:0000313" key="11">
    <source>
        <dbReference type="EMBL" id="NDW20585.1"/>
    </source>
</evidence>
<keyword evidence="5" id="KW-0418">Kinase</keyword>
<dbReference type="InterPro" id="IPR035965">
    <property type="entry name" value="PAS-like_dom_sf"/>
</dbReference>
<evidence type="ECO:0000259" key="9">
    <source>
        <dbReference type="PROSITE" id="PS50112"/>
    </source>
</evidence>
<dbReference type="PROSITE" id="PS50113">
    <property type="entry name" value="PAC"/>
    <property type="match status" value="1"/>
</dbReference>
<evidence type="ECO:0000259" key="10">
    <source>
        <dbReference type="PROSITE" id="PS50113"/>
    </source>
</evidence>
<dbReference type="SUPFAM" id="SSF55874">
    <property type="entry name" value="ATPase domain of HSP90 chaperone/DNA topoisomerase II/histidine kinase"/>
    <property type="match status" value="1"/>
</dbReference>
<dbReference type="SMART" id="SM00086">
    <property type="entry name" value="PAC"/>
    <property type="match status" value="2"/>
</dbReference>
<protein>
    <recommendedName>
        <fullName evidence="2">histidine kinase</fullName>
        <ecNumber evidence="2">2.7.13.3</ecNumber>
    </recommendedName>
</protein>
<dbReference type="PANTHER" id="PTHR43047:SF72">
    <property type="entry name" value="OSMOSENSING HISTIDINE PROTEIN KINASE SLN1"/>
    <property type="match status" value="1"/>
</dbReference>
<dbReference type="SMART" id="SM00388">
    <property type="entry name" value="HisKA"/>
    <property type="match status" value="1"/>
</dbReference>
<dbReference type="CDD" id="cd00130">
    <property type="entry name" value="PAS"/>
    <property type="match status" value="1"/>
</dbReference>
<dbReference type="Gene3D" id="3.30.450.20">
    <property type="entry name" value="PAS domain"/>
    <property type="match status" value="2"/>
</dbReference>
<dbReference type="PROSITE" id="PS50109">
    <property type="entry name" value="HIS_KIN"/>
    <property type="match status" value="1"/>
</dbReference>
<keyword evidence="4" id="KW-0808">Transferase</keyword>
<dbReference type="SUPFAM" id="SSF47384">
    <property type="entry name" value="Homodimeric domain of signal transducing histidine kinase"/>
    <property type="match status" value="1"/>
</dbReference>
<dbReference type="CDD" id="cd00082">
    <property type="entry name" value="HisKA"/>
    <property type="match status" value="1"/>
</dbReference>
<evidence type="ECO:0000313" key="12">
    <source>
        <dbReference type="Proteomes" id="UP000478837"/>
    </source>
</evidence>
<evidence type="ECO:0000256" key="4">
    <source>
        <dbReference type="ARBA" id="ARBA00022679"/>
    </source>
</evidence>
<dbReference type="GO" id="GO:0009927">
    <property type="term" value="F:histidine phosphotransfer kinase activity"/>
    <property type="evidence" value="ECO:0007669"/>
    <property type="project" value="TreeGrafter"/>
</dbReference>
<evidence type="ECO:0000256" key="1">
    <source>
        <dbReference type="ARBA" id="ARBA00000085"/>
    </source>
</evidence>
<dbReference type="PRINTS" id="PR00344">
    <property type="entry name" value="BCTRLSENSOR"/>
</dbReference>
<dbReference type="Pfam" id="PF13426">
    <property type="entry name" value="PAS_9"/>
    <property type="match status" value="2"/>
</dbReference>
<comment type="caution">
    <text evidence="11">The sequence shown here is derived from an EMBL/GenBank/DDBJ whole genome shotgun (WGS) entry which is preliminary data.</text>
</comment>
<dbReference type="SMART" id="SM00448">
    <property type="entry name" value="REC"/>
    <property type="match status" value="1"/>
</dbReference>
<evidence type="ECO:0000259" key="7">
    <source>
        <dbReference type="PROSITE" id="PS50109"/>
    </source>
</evidence>
<dbReference type="GO" id="GO:0000155">
    <property type="term" value="F:phosphorelay sensor kinase activity"/>
    <property type="evidence" value="ECO:0007669"/>
    <property type="project" value="InterPro"/>
</dbReference>
<feature type="domain" description="PAC" evidence="10">
    <location>
        <begin position="185"/>
        <end position="239"/>
    </location>
</feature>
<reference evidence="11 12" key="1">
    <citation type="submission" date="2020-01" db="EMBL/GenBank/DDBJ databases">
        <title>Genomes of bacteria type strains.</title>
        <authorList>
            <person name="Chen J."/>
            <person name="Zhu S."/>
            <person name="Yang J."/>
        </authorList>
    </citation>
    <scope>NUCLEOTIDE SEQUENCE [LARGE SCALE GENOMIC DNA]</scope>
    <source>
        <strain evidence="11 12">LMG 22958</strain>
    </source>
</reference>
<dbReference type="InterPro" id="IPR000014">
    <property type="entry name" value="PAS"/>
</dbReference>
<organism evidence="11 12">
    <name type="scientific">Alteromonas hispanica</name>
    <dbReference type="NCBI Taxonomy" id="315421"/>
    <lineage>
        <taxon>Bacteria</taxon>
        <taxon>Pseudomonadati</taxon>
        <taxon>Pseudomonadota</taxon>
        <taxon>Gammaproteobacteria</taxon>
        <taxon>Alteromonadales</taxon>
        <taxon>Alteromonadaceae</taxon>
        <taxon>Alteromonas/Salinimonas group</taxon>
        <taxon>Alteromonas</taxon>
    </lineage>
</organism>
<evidence type="ECO:0000256" key="3">
    <source>
        <dbReference type="ARBA" id="ARBA00022553"/>
    </source>
</evidence>
<dbReference type="InterPro" id="IPR011006">
    <property type="entry name" value="CheY-like_superfamily"/>
</dbReference>
<dbReference type="InterPro" id="IPR003594">
    <property type="entry name" value="HATPase_dom"/>
</dbReference>
<evidence type="ECO:0000259" key="8">
    <source>
        <dbReference type="PROSITE" id="PS50110"/>
    </source>
</evidence>
<dbReference type="InterPro" id="IPR036890">
    <property type="entry name" value="HATPase_C_sf"/>
</dbReference>
<dbReference type="InterPro" id="IPR001789">
    <property type="entry name" value="Sig_transdc_resp-reg_receiver"/>
</dbReference>
<dbReference type="InterPro" id="IPR001610">
    <property type="entry name" value="PAC"/>
</dbReference>
<evidence type="ECO:0000256" key="2">
    <source>
        <dbReference type="ARBA" id="ARBA00012438"/>
    </source>
</evidence>
<dbReference type="CDD" id="cd17546">
    <property type="entry name" value="REC_hyHK_CKI1_RcsC-like"/>
    <property type="match status" value="1"/>
</dbReference>
<comment type="catalytic activity">
    <reaction evidence="1">
        <text>ATP + protein L-histidine = ADP + protein N-phospho-L-histidine.</text>
        <dbReference type="EC" id="2.7.13.3"/>
    </reaction>
</comment>
<dbReference type="Gene3D" id="3.40.50.2300">
    <property type="match status" value="1"/>
</dbReference>
<feature type="modified residue" description="4-aspartylphosphate" evidence="6">
    <location>
        <position position="672"/>
    </location>
</feature>
<dbReference type="Pfam" id="PF02518">
    <property type="entry name" value="HATPase_c"/>
    <property type="match status" value="1"/>
</dbReference>
<sequence>MKSNSLAHLLSQHNVGCLNFTISRLLDYLAYSDEQFALNNDDNLCRRIVHTAKWCLLHNSSHHYDEIFFDCTPDVSKIFSRQFSFSVLEGRVLLEVSDLHNYSQRILTGHFESTLFNAISDAIVLTEADCISRPGPRIVFCNDTFLEMTGYDRHEVLGRSPRFLQGDKTSTAITSAIRTSLSEWKSFKKTLTNFTKSGSPFEVELHISPVKDDTGWYSHWISVQRDVSGHKQVLDYIHKSNMILKTSKIGCWYFNFEHNYLFWDEQMKKIHQNTHAKTPANIEEWAALVATQHTDRFNMNVIRGMSGESNIDFEYAISTCEEDLRWLRIKAERMKADDENYQSLAGVCFDITDEKASLQAIENHRKIAEKKAKLALLGEVAAGVGHEINNPLCVVTTSIDLLELDLARGIRTQSHFESLTSRMKDACTRIAKIVDGLRNITSVTRESGELTSVNIVKCIKETIEMLTKLYALESITLTLVVDSPISEYEVHADYSGLQQILINLLSNAKHAVQELNDDRKVIQVVVRSHKSYCQLDVKDMGLGIKTDMRARLFEPFSTNKPVGEGSGLGLSISKNLIESYGGKISFTTGKNGTCFSCQFIKGRIHLAHKDEAVTQYRKDHVLVVEDDPAVGASIKALILAIGGECTLVENGADALSLIASTSDAEYDVILTDIKMPILDGVHFLQTIKHKKLAPKARKYIMTGDVFSISEESATHISTLANGILKKPLTLSDMTQVLSGLDAIA</sequence>
<dbReference type="NCBIfam" id="TIGR00229">
    <property type="entry name" value="sensory_box"/>
    <property type="match status" value="1"/>
</dbReference>
<dbReference type="AlphaFoldDB" id="A0A6L9MRN9"/>
<accession>A0A6L9MRN9</accession>
<dbReference type="RefSeq" id="WP_163110139.1">
    <property type="nucleotide sequence ID" value="NZ_JAAAWP010000002.1"/>
</dbReference>
<proteinExistence type="predicted"/>
<dbReference type="EC" id="2.7.13.3" evidence="2"/>
<dbReference type="InterPro" id="IPR004358">
    <property type="entry name" value="Sig_transdc_His_kin-like_C"/>
</dbReference>
<name>A0A6L9MRN9_9ALTE</name>
<dbReference type="EMBL" id="JAAAWP010000002">
    <property type="protein sequence ID" value="NDW20585.1"/>
    <property type="molecule type" value="Genomic_DNA"/>
</dbReference>